<keyword evidence="3 5" id="KW-0808">Transferase</keyword>
<accession>A9WPV7</accession>
<keyword evidence="6" id="KW-1185">Reference proteome</keyword>
<dbReference type="InterPro" id="IPR013216">
    <property type="entry name" value="Methyltransf_11"/>
</dbReference>
<dbReference type="STRING" id="288705.RSal33209_1377"/>
<dbReference type="HOGENOM" id="CLU_049344_3_0_11"/>
<reference evidence="6" key="1">
    <citation type="journal article" date="2008" name="J. Bacteriol.">
        <title>Genome sequence of the fish pathogen Renibacterium salmoninarum suggests reductive evolution away from an environmental Arthrobacter ancestor.</title>
        <authorList>
            <person name="Wiens G.D."/>
            <person name="Rockey D.D."/>
            <person name="Wu Z."/>
            <person name="Chang J."/>
            <person name="Levy R."/>
            <person name="Crane S."/>
            <person name="Chen D.S."/>
            <person name="Capri G.R."/>
            <person name="Burnett J.R."/>
            <person name="Sudheesh P.S."/>
            <person name="Schipma M.J."/>
            <person name="Burd H."/>
            <person name="Bhattacharyya A."/>
            <person name="Rhodes L.D."/>
            <person name="Kaul R."/>
            <person name="Strom M.S."/>
        </authorList>
    </citation>
    <scope>NUCLEOTIDE SEQUENCE [LARGE SCALE GENOMIC DNA]</scope>
    <source>
        <strain evidence="6">ATCC 33209 / DSM 20767 / JCM 11484 / NBRC 15589 / NCIMB 2235</strain>
    </source>
</reference>
<dbReference type="Gene3D" id="3.40.50.150">
    <property type="entry name" value="Vaccinia Virus protein VP39"/>
    <property type="match status" value="1"/>
</dbReference>
<dbReference type="Proteomes" id="UP000002007">
    <property type="component" value="Chromosome"/>
</dbReference>
<evidence type="ECO:0000313" key="5">
    <source>
        <dbReference type="EMBL" id="ABY23114.1"/>
    </source>
</evidence>
<evidence type="ECO:0000313" key="6">
    <source>
        <dbReference type="Proteomes" id="UP000002007"/>
    </source>
</evidence>
<feature type="domain" description="Methyltransferase type 11" evidence="4">
    <location>
        <begin position="71"/>
        <end position="159"/>
    </location>
</feature>
<name>A9WPV7_RENSM</name>
<dbReference type="CDD" id="cd02440">
    <property type="entry name" value="AdoMet_MTases"/>
    <property type="match status" value="1"/>
</dbReference>
<evidence type="ECO:0000259" key="4">
    <source>
        <dbReference type="Pfam" id="PF08241"/>
    </source>
</evidence>
<dbReference type="KEGG" id="rsa:RSal33209_1377"/>
<dbReference type="EMBL" id="CP000910">
    <property type="protein sequence ID" value="ABY23114.1"/>
    <property type="molecule type" value="Genomic_DNA"/>
</dbReference>
<evidence type="ECO:0000256" key="3">
    <source>
        <dbReference type="ARBA" id="ARBA00022679"/>
    </source>
</evidence>
<organism evidence="5 6">
    <name type="scientific">Renibacterium salmoninarum (strain ATCC 33209 / DSM 20767 / JCM 11484 / NBRC 15589 / NCIMB 2235)</name>
    <dbReference type="NCBI Taxonomy" id="288705"/>
    <lineage>
        <taxon>Bacteria</taxon>
        <taxon>Bacillati</taxon>
        <taxon>Actinomycetota</taxon>
        <taxon>Actinomycetes</taxon>
        <taxon>Micrococcales</taxon>
        <taxon>Micrococcaceae</taxon>
        <taxon>Renibacterium</taxon>
    </lineage>
</organism>
<dbReference type="eggNOG" id="COG2226">
    <property type="taxonomic scope" value="Bacteria"/>
</dbReference>
<evidence type="ECO:0000256" key="1">
    <source>
        <dbReference type="ARBA" id="ARBA00008361"/>
    </source>
</evidence>
<proteinExistence type="inferred from homology"/>
<gene>
    <name evidence="5" type="ordered locus">RSal33209_1377</name>
</gene>
<keyword evidence="2 5" id="KW-0489">Methyltransferase</keyword>
<evidence type="ECO:0000256" key="2">
    <source>
        <dbReference type="ARBA" id="ARBA00022603"/>
    </source>
</evidence>
<dbReference type="SUPFAM" id="SSF53335">
    <property type="entry name" value="S-adenosyl-L-methionine-dependent methyltransferases"/>
    <property type="match status" value="1"/>
</dbReference>
<dbReference type="InterPro" id="IPR051052">
    <property type="entry name" value="Diverse_substrate_MTase"/>
</dbReference>
<sequence>MEALKHANRYEEAALVPINPQQSSGPKIEDLRRRELGSAFATGGELYERVRPGYPDGPARWLVPAGAKQVVDLGAGTGKFTERLVDIGLEVTAVDPSANMLRQLNQRFPEVRTVVGSAEGSSLATASADAVLVAQAWHWFDPIAASTEIARVLRPGGTFGLIWNQLDVRVPWVHRLSRIMHAGDVHQSDHQPVIGKEFSPARSHLSHWNQTLCPAELIELVKSRSYYLRANETSRAKVIQNMNWYLFEHLGHRAEDQLDLPYLTIARQVKKS</sequence>
<dbReference type="PANTHER" id="PTHR44942:SF4">
    <property type="entry name" value="METHYLTRANSFERASE TYPE 11 DOMAIN-CONTAINING PROTEIN"/>
    <property type="match status" value="1"/>
</dbReference>
<comment type="similarity">
    <text evidence="1">Belongs to the methyltransferase superfamily.</text>
</comment>
<dbReference type="AlphaFoldDB" id="A9WPV7"/>
<dbReference type="PANTHER" id="PTHR44942">
    <property type="entry name" value="METHYLTRANSF_11 DOMAIN-CONTAINING PROTEIN"/>
    <property type="match status" value="1"/>
</dbReference>
<protein>
    <submittedName>
        <fullName evidence="5">Methyltransferase</fullName>
        <ecNumber evidence="5">2.1.1.-</ecNumber>
    </submittedName>
</protein>
<dbReference type="GO" id="GO:0008757">
    <property type="term" value="F:S-adenosylmethionine-dependent methyltransferase activity"/>
    <property type="evidence" value="ECO:0007669"/>
    <property type="project" value="InterPro"/>
</dbReference>
<dbReference type="InterPro" id="IPR029063">
    <property type="entry name" value="SAM-dependent_MTases_sf"/>
</dbReference>
<dbReference type="GO" id="GO:0032259">
    <property type="term" value="P:methylation"/>
    <property type="evidence" value="ECO:0007669"/>
    <property type="project" value="UniProtKB-KW"/>
</dbReference>
<dbReference type="Pfam" id="PF08241">
    <property type="entry name" value="Methyltransf_11"/>
    <property type="match status" value="1"/>
</dbReference>
<dbReference type="EC" id="2.1.1.-" evidence="5"/>